<feature type="compositionally biased region" description="Basic and acidic residues" evidence="1">
    <location>
        <begin position="1"/>
        <end position="21"/>
    </location>
</feature>
<feature type="region of interest" description="Disordered" evidence="1">
    <location>
        <begin position="1"/>
        <end position="49"/>
    </location>
</feature>
<gene>
    <name evidence="2" type="ORF">EOD39_4293</name>
</gene>
<organism evidence="2 3">
    <name type="scientific">Acipenser ruthenus</name>
    <name type="common">Sterlet sturgeon</name>
    <dbReference type="NCBI Taxonomy" id="7906"/>
    <lineage>
        <taxon>Eukaryota</taxon>
        <taxon>Metazoa</taxon>
        <taxon>Chordata</taxon>
        <taxon>Craniata</taxon>
        <taxon>Vertebrata</taxon>
        <taxon>Euteleostomi</taxon>
        <taxon>Actinopterygii</taxon>
        <taxon>Chondrostei</taxon>
        <taxon>Acipenseriformes</taxon>
        <taxon>Acipenseridae</taxon>
        <taxon>Acipenser</taxon>
    </lineage>
</organism>
<dbReference type="PANTHER" id="PTHR10029">
    <property type="entry name" value="ACYLPHOSPHATASE"/>
    <property type="match status" value="1"/>
</dbReference>
<evidence type="ECO:0000313" key="3">
    <source>
        <dbReference type="Proteomes" id="UP000289886"/>
    </source>
</evidence>
<evidence type="ECO:0000313" key="2">
    <source>
        <dbReference type="EMBL" id="RXM35151.1"/>
    </source>
</evidence>
<dbReference type="InterPro" id="IPR020456">
    <property type="entry name" value="Acylphosphatase"/>
</dbReference>
<name>A0A444UJ09_ACIRT</name>
<proteinExistence type="predicted"/>
<reference evidence="2 3" key="1">
    <citation type="submission" date="2019-01" db="EMBL/GenBank/DDBJ databases">
        <title>Draft Genome and Complete Hox-Cluster Characterization of the Sterlet Sturgeon (Acipenser ruthenus).</title>
        <authorList>
            <person name="Wei Q."/>
        </authorList>
    </citation>
    <scope>NUCLEOTIDE SEQUENCE [LARGE SCALE GENOMIC DNA]</scope>
    <source>
        <strain evidence="2">WHYD16114868_AA</strain>
        <tissue evidence="2">Blood</tissue>
    </source>
</reference>
<dbReference type="EMBL" id="SCEB01214472">
    <property type="protein sequence ID" value="RXM35151.1"/>
    <property type="molecule type" value="Genomic_DNA"/>
</dbReference>
<keyword evidence="3" id="KW-1185">Reference proteome</keyword>
<evidence type="ECO:0000256" key="1">
    <source>
        <dbReference type="SAM" id="MobiDB-lite"/>
    </source>
</evidence>
<dbReference type="AlphaFoldDB" id="A0A444UJ09"/>
<dbReference type="PANTHER" id="PTHR10029:SF23">
    <property type="entry name" value="ACYLPHOSPHATASE 2"/>
    <property type="match status" value="1"/>
</dbReference>
<accession>A0A444UJ09</accession>
<comment type="caution">
    <text evidence="2">The sequence shown here is derived from an EMBL/GenBank/DDBJ whole genome shotgun (WGS) entry which is preliminary data.</text>
</comment>
<sequence length="71" mass="8781">MSWDTYQRRTERNGERLNRQDRRQKKQRRNEERRKKWLSTVGSPSSRIDRADFSNEKKISKLDFKGFSTRF</sequence>
<dbReference type="Gene3D" id="3.30.70.100">
    <property type="match status" value="1"/>
</dbReference>
<protein>
    <submittedName>
        <fullName evidence="2">Acylphosphatase-2</fullName>
    </submittedName>
</protein>
<dbReference type="GO" id="GO:0003998">
    <property type="term" value="F:acylphosphatase activity"/>
    <property type="evidence" value="ECO:0007669"/>
    <property type="project" value="InterPro"/>
</dbReference>
<dbReference type="Proteomes" id="UP000289886">
    <property type="component" value="Unassembled WGS sequence"/>
</dbReference>